<evidence type="ECO:0000259" key="6">
    <source>
        <dbReference type="Pfam" id="PF26198"/>
    </source>
</evidence>
<dbReference type="PANTHER" id="PTHR22640:SF2">
    <property type="entry name" value="STRUCTURAL MAINTENANCE OF CHROMOSOMES FLEXIBLE HINGE DOMAIN-CONTAINING PROTEIN 1"/>
    <property type="match status" value="1"/>
</dbReference>
<dbReference type="InterPro" id="IPR058617">
    <property type="entry name" value="Ig_SMCHD1_7th"/>
</dbReference>
<evidence type="ECO:0000259" key="5">
    <source>
        <dbReference type="Pfam" id="PF26197"/>
    </source>
</evidence>
<feature type="domain" description="SMCHD1 Ig-like" evidence="8">
    <location>
        <begin position="1353"/>
        <end position="1450"/>
    </location>
</feature>
<feature type="domain" description="SMCHD1 Ig-like" evidence="7">
    <location>
        <begin position="1476"/>
        <end position="1603"/>
    </location>
</feature>
<dbReference type="Pfam" id="PF13589">
    <property type="entry name" value="HATPase_c_3"/>
    <property type="match status" value="1"/>
</dbReference>
<proteinExistence type="predicted"/>
<evidence type="ECO:0000259" key="1">
    <source>
        <dbReference type="Pfam" id="PF22899"/>
    </source>
</evidence>
<dbReference type="InterPro" id="IPR055109">
    <property type="entry name" value="SMCHD1_S5"/>
</dbReference>
<dbReference type="Pfam" id="PF26195">
    <property type="entry name" value="Ig_SMCHD1_2nd"/>
    <property type="match status" value="1"/>
</dbReference>
<dbReference type="GO" id="GO:0006302">
    <property type="term" value="P:double-strand break repair"/>
    <property type="evidence" value="ECO:0007669"/>
    <property type="project" value="InterPro"/>
</dbReference>
<feature type="domain" description="SMCHD1 Ig-like" evidence="5">
    <location>
        <begin position="1025"/>
        <end position="1130"/>
    </location>
</feature>
<dbReference type="EMBL" id="MU827355">
    <property type="protein sequence ID" value="KAJ7351782.1"/>
    <property type="molecule type" value="Genomic_DNA"/>
</dbReference>
<evidence type="ECO:0000259" key="7">
    <source>
        <dbReference type="Pfam" id="PF26199"/>
    </source>
</evidence>
<dbReference type="SUPFAM" id="SSF55874">
    <property type="entry name" value="ATPase domain of HSP90 chaperone/DNA topoisomerase II/histidine kinase"/>
    <property type="match status" value="1"/>
</dbReference>
<organism evidence="9 10">
    <name type="scientific">Desmophyllum pertusum</name>
    <dbReference type="NCBI Taxonomy" id="174260"/>
    <lineage>
        <taxon>Eukaryota</taxon>
        <taxon>Metazoa</taxon>
        <taxon>Cnidaria</taxon>
        <taxon>Anthozoa</taxon>
        <taxon>Hexacorallia</taxon>
        <taxon>Scleractinia</taxon>
        <taxon>Caryophylliina</taxon>
        <taxon>Caryophylliidae</taxon>
        <taxon>Desmophyllum</taxon>
    </lineage>
</organism>
<dbReference type="InterPro" id="IPR058615">
    <property type="entry name" value="Ig_SMCHD1_6th"/>
</dbReference>
<evidence type="ECO:0000259" key="4">
    <source>
        <dbReference type="Pfam" id="PF26196"/>
    </source>
</evidence>
<dbReference type="Gene3D" id="3.30.565.10">
    <property type="entry name" value="Histidine kinase-like ATPase, C-terminal domain"/>
    <property type="match status" value="1"/>
</dbReference>
<evidence type="ECO:0000313" key="10">
    <source>
        <dbReference type="Proteomes" id="UP001163046"/>
    </source>
</evidence>
<feature type="domain" description="SMCHD1 Ig-like" evidence="3">
    <location>
        <begin position="811"/>
        <end position="908"/>
    </location>
</feature>
<dbReference type="Pfam" id="PF26194">
    <property type="entry name" value="Ig_SMCHD1_1st"/>
    <property type="match status" value="1"/>
</dbReference>
<evidence type="ECO:0000313" key="9">
    <source>
        <dbReference type="EMBL" id="KAJ7351782.1"/>
    </source>
</evidence>
<feature type="domain" description="SMCHD1 Ig-like" evidence="4">
    <location>
        <begin position="916"/>
        <end position="1018"/>
    </location>
</feature>
<dbReference type="Pfam" id="PF26199">
    <property type="entry name" value="Ig_SMCHD1_8th"/>
    <property type="match status" value="1"/>
</dbReference>
<comment type="caution">
    <text evidence="9">The sequence shown here is derived from an EMBL/GenBank/DDBJ whole genome shotgun (WGS) entry which is preliminary data.</text>
</comment>
<dbReference type="InterPro" id="IPR058613">
    <property type="entry name" value="Ig_SMCHD1_4th"/>
</dbReference>
<dbReference type="InterPro" id="IPR058616">
    <property type="entry name" value="Ig_SMCHD1_8th"/>
</dbReference>
<dbReference type="InterPro" id="IPR038892">
    <property type="entry name" value="SMCHD1"/>
</dbReference>
<dbReference type="InterPro" id="IPR058611">
    <property type="entry name" value="Ig_SMCHD1_1st"/>
</dbReference>
<protein>
    <submittedName>
        <fullName evidence="9">Structural maintenance of chromosomes flexible hinge</fullName>
    </submittedName>
</protein>
<feature type="domain" description="SMCHD1 Ig-like" evidence="2">
    <location>
        <begin position="677"/>
        <end position="805"/>
    </location>
</feature>
<dbReference type="InterPro" id="IPR036890">
    <property type="entry name" value="HATPase_C_sf"/>
</dbReference>
<dbReference type="Pfam" id="PF26201">
    <property type="entry name" value="Ig_SMCHD1_7th"/>
    <property type="match status" value="1"/>
</dbReference>
<accession>A0A9X0CI28</accession>
<dbReference type="Pfam" id="PF26198">
    <property type="entry name" value="Ig_SMCHD1_6th"/>
    <property type="match status" value="1"/>
</dbReference>
<dbReference type="Proteomes" id="UP001163046">
    <property type="component" value="Unassembled WGS sequence"/>
</dbReference>
<evidence type="ECO:0000259" key="3">
    <source>
        <dbReference type="Pfam" id="PF26195"/>
    </source>
</evidence>
<dbReference type="PANTHER" id="PTHR22640">
    <property type="entry name" value="STRUCTURAL MAINTENANCE OF CHROMOSOMES FLEXIBLE HINGE DOMAIN-CONTAINING PROTEIN 1"/>
    <property type="match status" value="1"/>
</dbReference>
<dbReference type="InterPro" id="IPR058612">
    <property type="entry name" value="Ig_SMCHD1_2nd"/>
</dbReference>
<reference evidence="9" key="1">
    <citation type="submission" date="2023-01" db="EMBL/GenBank/DDBJ databases">
        <title>Genome assembly of the deep-sea coral Lophelia pertusa.</title>
        <authorList>
            <person name="Herrera S."/>
            <person name="Cordes E."/>
        </authorList>
    </citation>
    <scope>NUCLEOTIDE SEQUENCE</scope>
    <source>
        <strain evidence="9">USNM1676648</strain>
        <tissue evidence="9">Polyp</tissue>
    </source>
</reference>
<dbReference type="OrthoDB" id="10009947at2759"/>
<evidence type="ECO:0000259" key="2">
    <source>
        <dbReference type="Pfam" id="PF26194"/>
    </source>
</evidence>
<dbReference type="Pfam" id="PF22899">
    <property type="entry name" value="SMCHD1_S5"/>
    <property type="match status" value="1"/>
</dbReference>
<sequence length="1720" mass="191141">MKSSNKDDASSSEQDEEDAAVYIYDRRVGSRPEEKIQLGGIFNFTTFKEKTRTAFNIPENETFVIVTTNRQEILNDKTYEELVDGNETLYILKSADQELSAPTEEKVEYIPHYDTLVKSGMYEYYASEGQNPLPFAFAELVDNALAATADNEGARKIEIRLMFDDSVGKGVVCVLDNGAGMTSKELNNWAIYRLSKFNRQNGRKVAGDVPRSLNSDISYFGVGGKQAIFFIGDATRMITKSKNCSDIHELCISQAEFERREKKKESIYGGAILNRRAGDHDHIPADEENVKKLVQEEARRESFTAVVITGIAPAHILYLKTHFKHWCRQLAHIYHYYIHGPRGNDKPVGRGTTASPFRNIDIQVVLCEKGKPAKRVELRDIDDDMQTQYIRSAASVFEFRARAESGGVVEGVLRYHPFLYDKETYPTLEGEIPVVESAEELAEPIERDSRAPRGSRPIFECYWNGRLIPYTAIDVLEWCQPPKKLIIPTECYHRFSGSLWTNDAFQVSTNKLTFMDLEVKIKDKNTIFSRVILGQEQRVNIARAFYDWVRECHENHDKQVKFIGFQGQIKRPDLPQKRNQSPWCIFNSIEWDGKIFKVGQLIRTQRTLPMICGTVKRFLLFGDHDGDVFATGGEMEIVQEPVSLYGDTKFFSLAKLDRSLNLVSIKKFVEEEEAKLPSKLVLGWPENDKLDPNSKIPAGTTIGAMKVDILNGKGESVSKLPGDRRRLLLELKVIWHGNDKDGDKVITNHVCQHGGKSWPYWFRKMENITHLGPHTLQLQVLLGDTSTSPSIKSLPCHRIKFTVTEAHPNKFTVGMLETPLRVGVPFQIPLNLLDEFNNPSKLADEISPVLSASGLELTHQGTSVKGNSLIVKGVVALGSVPSHAGKDFNLKITLPGLEEGSQSLKIRLLPGPPESLVVTPDGEDITVENNSPLAVQVQVQDKAGNLTVQPRLNVVCKLMGTPGLPTYIGDCSSSGKATLTGADITLKQITKNTKLKAKIELQHHKEVSSVEKTIVVIPSSKAAELEVFHQAADGKPKKTIEDGQELLCVAGHMLTGLSFRILDEGQRDVNIDNSLASRFKVNWTPKVAKDIIKQGILPDVKAPLSCDEPKYCQVSMTGGAGLEFSFTVRPLADVPNVLKCSCDVPRMRLGEPLACDIILSVTDKHGNKTGKLPSNVLPEFHVSSDGLKEREVQLGFTADGNIVIKNIQFEDGPLGQRELTIKWRDMKCYQRIEVTAGPPAKLKILDIDQSEPLSVYNDTRMPMPLTVQLCDKLGNSSNEPNVKVAVNCDRGLKLAPVPAGQKTDNKGQASFGHLTVNAVRGMYGIRIKALLGRTAIDAPTINVRVEPDPSKAVNLTVTFDSKAPCVVGELLPAVSVHVVGEDEAVMKAASAKDLVLKIWHSKDGPVSDKPPPRATTLYPSKRKVSDKEGEFYFRDLKVPDMAGPYCMVVQFGSGGVVTLSSNPITFTAKPGLPVKLEPETIPATPTVSNTQRNNGRLLVKTLKLQLKDKFDNLTGENLRGKVLIKVTTPSEGIDEIPALAGNVDYMEVPLFRGVATVQNLLIQENTAGKDGQEYLLNFDTQIPANASPHPIPPFTLAFLFYNDVRKQQQMAQLTKERDHLFETIRTYRLLFETTRQLINEMQVSVHEASLQEQKLRGELRKQNIPSSSLATPAAVTSVIDDMCRKRDRSPSRHADSVSYIRDRGETRAFWEGSSFSSSGG</sequence>
<feature type="domain" description="SMCHD1 ribosomal S5" evidence="1">
    <location>
        <begin position="383"/>
        <end position="555"/>
    </location>
</feature>
<feature type="domain" description="SMCHD1 Ig-like" evidence="6">
    <location>
        <begin position="1237"/>
        <end position="1349"/>
    </location>
</feature>
<dbReference type="Pfam" id="PF26197">
    <property type="entry name" value="Ig_SMCHD1_5th"/>
    <property type="match status" value="1"/>
</dbReference>
<gene>
    <name evidence="9" type="primary">SMCHD1_1</name>
    <name evidence="9" type="ORF">OS493_035507</name>
</gene>
<keyword evidence="10" id="KW-1185">Reference proteome</keyword>
<dbReference type="InterPro" id="IPR058614">
    <property type="entry name" value="Ig_SMCHD1_5th"/>
</dbReference>
<dbReference type="Pfam" id="PF26196">
    <property type="entry name" value="Ig_SMCHD1_4th"/>
    <property type="match status" value="1"/>
</dbReference>
<evidence type="ECO:0000259" key="8">
    <source>
        <dbReference type="Pfam" id="PF26201"/>
    </source>
</evidence>
<name>A0A9X0CI28_9CNID</name>